<dbReference type="InterPro" id="IPR052553">
    <property type="entry name" value="CbiG_hydrolase"/>
</dbReference>
<dbReference type="Pfam" id="PF11761">
    <property type="entry name" value="CbiG_mid"/>
    <property type="match status" value="1"/>
</dbReference>
<dbReference type="EMBL" id="FOOX01000005">
    <property type="protein sequence ID" value="SFG44546.1"/>
    <property type="molecule type" value="Genomic_DNA"/>
</dbReference>
<name>A0A1I2S391_9FIRM</name>
<dbReference type="GO" id="GO:0009236">
    <property type="term" value="P:cobalamin biosynthetic process"/>
    <property type="evidence" value="ECO:0007669"/>
    <property type="project" value="InterPro"/>
</dbReference>
<dbReference type="PANTHER" id="PTHR37477:SF1">
    <property type="entry name" value="COBALT-PRECORRIN-5A HYDROLASE"/>
    <property type="match status" value="1"/>
</dbReference>
<organism evidence="4 5">
    <name type="scientific">Desulfotruncus arcticus DSM 17038</name>
    <dbReference type="NCBI Taxonomy" id="1121424"/>
    <lineage>
        <taxon>Bacteria</taxon>
        <taxon>Bacillati</taxon>
        <taxon>Bacillota</taxon>
        <taxon>Clostridia</taxon>
        <taxon>Eubacteriales</taxon>
        <taxon>Desulfallaceae</taxon>
        <taxon>Desulfotruncus</taxon>
    </lineage>
</organism>
<keyword evidence="5" id="KW-1185">Reference proteome</keyword>
<dbReference type="SUPFAM" id="SSF159672">
    <property type="entry name" value="CbiG N-terminal domain-like"/>
    <property type="match status" value="1"/>
</dbReference>
<dbReference type="InterPro" id="IPR038029">
    <property type="entry name" value="GbiG_N_sf"/>
</dbReference>
<dbReference type="Gene3D" id="3.40.50.11220">
    <property type="match status" value="1"/>
</dbReference>
<evidence type="ECO:0000313" key="5">
    <source>
        <dbReference type="Proteomes" id="UP000199337"/>
    </source>
</evidence>
<dbReference type="Pfam" id="PF11760">
    <property type="entry name" value="CbiG_N"/>
    <property type="match status" value="1"/>
</dbReference>
<evidence type="ECO:0000259" key="2">
    <source>
        <dbReference type="Pfam" id="PF11760"/>
    </source>
</evidence>
<evidence type="ECO:0000313" key="4">
    <source>
        <dbReference type="EMBL" id="SFG44546.1"/>
    </source>
</evidence>
<feature type="domain" description="Cobalamin synthesis G N-terminal" evidence="2">
    <location>
        <begin position="58"/>
        <end position="138"/>
    </location>
</feature>
<dbReference type="AlphaFoldDB" id="A0A1I2S391"/>
<proteinExistence type="predicted"/>
<dbReference type="PANTHER" id="PTHR37477">
    <property type="entry name" value="COBALT-PRECORRIN-5A HYDROLASE"/>
    <property type="match status" value="1"/>
</dbReference>
<feature type="domain" description="CobE/GbiG C-terminal" evidence="1">
    <location>
        <begin position="232"/>
        <end position="354"/>
    </location>
</feature>
<dbReference type="GO" id="GO:0016829">
    <property type="term" value="F:lyase activity"/>
    <property type="evidence" value="ECO:0007669"/>
    <property type="project" value="UniProtKB-KW"/>
</dbReference>
<reference evidence="5" key="1">
    <citation type="submission" date="2016-10" db="EMBL/GenBank/DDBJ databases">
        <authorList>
            <person name="Varghese N."/>
            <person name="Submissions S."/>
        </authorList>
    </citation>
    <scope>NUCLEOTIDE SEQUENCE [LARGE SCALE GENOMIC DNA]</scope>
    <source>
        <strain evidence="5">DSM 17038</strain>
    </source>
</reference>
<dbReference type="InterPro" id="IPR036518">
    <property type="entry name" value="CobE/GbiG_C_sf"/>
</dbReference>
<dbReference type="Proteomes" id="UP000199337">
    <property type="component" value="Unassembled WGS sequence"/>
</dbReference>
<keyword evidence="4" id="KW-0456">Lyase</keyword>
<dbReference type="InterPro" id="IPR021744">
    <property type="entry name" value="CbiG_N"/>
</dbReference>
<evidence type="ECO:0000259" key="3">
    <source>
        <dbReference type="Pfam" id="PF11761"/>
    </source>
</evidence>
<sequence>MKTAVICITRRSYNLGSQIKRKLGQNGSETDLYLFNQGSDRSSARADDTIYFKSLSGLVREIFPLYRQIIFIMALGIVVRVIASLVKSKTTDPAVLVIDENGNNVISVLSGHLGGANKLTRHIAELIGAKPVITTATDVQGLPAVDDLAREYNYALDPVSAVKAVNSAIVNGGMVYFYGSKKLKIAGDTSLNFLALSDYPNRHRSADFNVIITNEIIPNRLANTLFLRPRNLVVGIGCRSGTSADKLLDAINTSLEICNRSPLSLRAIATIQLKAAEPGLIQTAAALKIPVLTFSADEINCFINETNVCIQHSDFVQKNVGVPAVCEPAALMATGKGELLLPKQKFPGITVAVAEDPLQ</sequence>
<dbReference type="Gene3D" id="3.30.420.180">
    <property type="entry name" value="CobE/GbiG C-terminal domain"/>
    <property type="match status" value="1"/>
</dbReference>
<dbReference type="STRING" id="341036.SAMN05660649_01639"/>
<protein>
    <submittedName>
        <fullName evidence="4">Cobalt-precorrin 5A acetaldehyde-lyase</fullName>
    </submittedName>
</protein>
<feature type="domain" description="Cobalamin biosynthesis central region" evidence="3">
    <location>
        <begin position="143"/>
        <end position="229"/>
    </location>
</feature>
<dbReference type="OrthoDB" id="9781023at2"/>
<dbReference type="InterPro" id="IPR021745">
    <property type="entry name" value="CbiG_mid"/>
</dbReference>
<dbReference type="SUPFAM" id="SSF159664">
    <property type="entry name" value="CobE/GbiG C-terminal domain-like"/>
    <property type="match status" value="1"/>
</dbReference>
<gene>
    <name evidence="4" type="ORF">SAMN05660649_01639</name>
</gene>
<dbReference type="RefSeq" id="WP_092470526.1">
    <property type="nucleotide sequence ID" value="NZ_FOOX01000005.1"/>
</dbReference>
<evidence type="ECO:0000259" key="1">
    <source>
        <dbReference type="Pfam" id="PF01890"/>
    </source>
</evidence>
<accession>A0A1I2S391</accession>
<dbReference type="Pfam" id="PF01890">
    <property type="entry name" value="CbiG_C"/>
    <property type="match status" value="1"/>
</dbReference>
<dbReference type="InterPro" id="IPR002750">
    <property type="entry name" value="CobE/GbiG_C"/>
</dbReference>